<evidence type="ECO:0000313" key="2">
    <source>
        <dbReference type="Proteomes" id="UP000033858"/>
    </source>
</evidence>
<dbReference type="Gene3D" id="6.10.250.2650">
    <property type="match status" value="1"/>
</dbReference>
<proteinExistence type="predicted"/>
<comment type="caution">
    <text evidence="1">The sequence shown here is derived from an EMBL/GenBank/DDBJ whole genome shotgun (WGS) entry which is preliminary data.</text>
</comment>
<reference evidence="1 2" key="1">
    <citation type="journal article" date="2015" name="Nature">
        <title>rRNA introns, odd ribosomes, and small enigmatic genomes across a large radiation of phyla.</title>
        <authorList>
            <person name="Brown C.T."/>
            <person name="Hug L.A."/>
            <person name="Thomas B.C."/>
            <person name="Sharon I."/>
            <person name="Castelle C.J."/>
            <person name="Singh A."/>
            <person name="Wilkins M.J."/>
            <person name="Williams K.H."/>
            <person name="Banfield J.F."/>
        </authorList>
    </citation>
    <scope>NUCLEOTIDE SEQUENCE [LARGE SCALE GENOMIC DNA]</scope>
</reference>
<sequence>MDASSKNMEGLEEKKWWGYIEEDLQELLKQSFLLSDVPEGQFHDYSFVVFPAAKAYEGFLKKLFFDLKFIAEDDYYGKHFRIGKSLNPSLPKEIRNEHWVYKKVADFCGGSELADKLWDTWRVSRNLVFHWFPDEKNAITLTEAEERINQIINAIDEAFKECKIN</sequence>
<dbReference type="EMBL" id="LCAE01000021">
    <property type="protein sequence ID" value="KKR86135.1"/>
    <property type="molecule type" value="Genomic_DNA"/>
</dbReference>
<evidence type="ECO:0008006" key="3">
    <source>
        <dbReference type="Google" id="ProtNLM"/>
    </source>
</evidence>
<dbReference type="AlphaFoldDB" id="A0A0G0WNY0"/>
<evidence type="ECO:0000313" key="1">
    <source>
        <dbReference type="EMBL" id="KKR86135.1"/>
    </source>
</evidence>
<gene>
    <name evidence="1" type="ORF">UU32_C0021G0001</name>
</gene>
<organism evidence="1 2">
    <name type="scientific">Candidatus Woesebacteria bacterium GW2011_GWB1_41_10</name>
    <dbReference type="NCBI Taxonomy" id="1618577"/>
    <lineage>
        <taxon>Bacteria</taxon>
        <taxon>Candidatus Woeseibacteriota</taxon>
    </lineage>
</organism>
<protein>
    <recommendedName>
        <fullName evidence="3">Bacterial toxin RNase RnlA/LsoA DBD domain-containing protein</fullName>
    </recommendedName>
</protein>
<dbReference type="Proteomes" id="UP000033858">
    <property type="component" value="Unassembled WGS sequence"/>
</dbReference>
<name>A0A0G0WNY0_9BACT</name>
<accession>A0A0G0WNY0</accession>